<dbReference type="RefSeq" id="WP_141921468.1">
    <property type="nucleotide sequence ID" value="NZ_VFQC01000001.1"/>
</dbReference>
<gene>
    <name evidence="3" type="ORF">FHX37_0050</name>
</gene>
<feature type="repeat" description="TPR" evidence="1">
    <location>
        <begin position="29"/>
        <end position="62"/>
    </location>
</feature>
<evidence type="ECO:0000313" key="4">
    <source>
        <dbReference type="Proteomes" id="UP000317422"/>
    </source>
</evidence>
<sequence>MVIQNRRRWLASARAACARSLELDVNQDPGLLLQAGRVHRWLGGYSAASSSLRDVLRLDPENVPARRELAELHARGMRLRRALLLYRSILATDPGADLGRSFQETFSYVFRWIFATSVIVGFSSALAQVAESYPDSSAHAGRIFFGFVLVLMVAWPTLQLLSVLGPVLRLLRELRGIVLQAALVLAMAVSAGAVSWTSGAVAAGSFVAFLASFAGYRVAEKRGWSL</sequence>
<feature type="transmembrane region" description="Helical" evidence="2">
    <location>
        <begin position="108"/>
        <end position="130"/>
    </location>
</feature>
<reference evidence="3 4" key="1">
    <citation type="submission" date="2019-06" db="EMBL/GenBank/DDBJ databases">
        <title>Sequencing the genomes of 1000 actinobacteria strains.</title>
        <authorList>
            <person name="Klenk H.-P."/>
        </authorList>
    </citation>
    <scope>NUCLEOTIDE SEQUENCE [LARGE SCALE GENOMIC DNA]</scope>
    <source>
        <strain evidence="3 4">DSM 45015</strain>
    </source>
</reference>
<dbReference type="EMBL" id="VFQC01000001">
    <property type="protein sequence ID" value="TQN30189.1"/>
    <property type="molecule type" value="Genomic_DNA"/>
</dbReference>
<dbReference type="SUPFAM" id="SSF48452">
    <property type="entry name" value="TPR-like"/>
    <property type="match status" value="1"/>
</dbReference>
<feature type="transmembrane region" description="Helical" evidence="2">
    <location>
        <begin position="200"/>
        <end position="219"/>
    </location>
</feature>
<dbReference type="PROSITE" id="PS50005">
    <property type="entry name" value="TPR"/>
    <property type="match status" value="1"/>
</dbReference>
<evidence type="ECO:0000256" key="2">
    <source>
        <dbReference type="SAM" id="Phobius"/>
    </source>
</evidence>
<keyword evidence="4" id="KW-1185">Reference proteome</keyword>
<organism evidence="3 4">
    <name type="scientific">Haloactinospora alba</name>
    <dbReference type="NCBI Taxonomy" id="405555"/>
    <lineage>
        <taxon>Bacteria</taxon>
        <taxon>Bacillati</taxon>
        <taxon>Actinomycetota</taxon>
        <taxon>Actinomycetes</taxon>
        <taxon>Streptosporangiales</taxon>
        <taxon>Nocardiopsidaceae</taxon>
        <taxon>Haloactinospora</taxon>
    </lineage>
</organism>
<evidence type="ECO:0000313" key="3">
    <source>
        <dbReference type="EMBL" id="TQN30189.1"/>
    </source>
</evidence>
<proteinExistence type="predicted"/>
<accession>A0A543NEH1</accession>
<evidence type="ECO:0000256" key="1">
    <source>
        <dbReference type="PROSITE-ProRule" id="PRU00339"/>
    </source>
</evidence>
<keyword evidence="2" id="KW-0812">Transmembrane</keyword>
<dbReference type="InterPro" id="IPR019734">
    <property type="entry name" value="TPR_rpt"/>
</dbReference>
<dbReference type="AlphaFoldDB" id="A0A543NEH1"/>
<keyword evidence="2" id="KW-1133">Transmembrane helix</keyword>
<protein>
    <submittedName>
        <fullName evidence="3">Uncharacterized protein</fullName>
    </submittedName>
</protein>
<dbReference type="Proteomes" id="UP000317422">
    <property type="component" value="Unassembled WGS sequence"/>
</dbReference>
<dbReference type="OrthoDB" id="27025at83676"/>
<dbReference type="Gene3D" id="1.25.40.10">
    <property type="entry name" value="Tetratricopeptide repeat domain"/>
    <property type="match status" value="1"/>
</dbReference>
<dbReference type="InterPro" id="IPR011990">
    <property type="entry name" value="TPR-like_helical_dom_sf"/>
</dbReference>
<name>A0A543NEH1_9ACTN</name>
<comment type="caution">
    <text evidence="3">The sequence shown here is derived from an EMBL/GenBank/DDBJ whole genome shotgun (WGS) entry which is preliminary data.</text>
</comment>
<keyword evidence="2" id="KW-0472">Membrane</keyword>
<feature type="transmembrane region" description="Helical" evidence="2">
    <location>
        <begin position="142"/>
        <end position="164"/>
    </location>
</feature>
<keyword evidence="1" id="KW-0802">TPR repeat</keyword>
<feature type="transmembrane region" description="Helical" evidence="2">
    <location>
        <begin position="176"/>
        <end position="194"/>
    </location>
</feature>